<name>A0A7C3VRL9_9CYAN</name>
<accession>A0A7C3VRL9</accession>
<dbReference type="SUPFAM" id="SSF51126">
    <property type="entry name" value="Pectin lyase-like"/>
    <property type="match status" value="1"/>
</dbReference>
<protein>
    <submittedName>
        <fullName evidence="2">Filamentous hemagglutinin N-terminal domain-containing protein</fullName>
    </submittedName>
</protein>
<organism evidence="2">
    <name type="scientific">Planktothricoides sp. SpSt-374</name>
    <dbReference type="NCBI Taxonomy" id="2282167"/>
    <lineage>
        <taxon>Bacteria</taxon>
        <taxon>Bacillati</taxon>
        <taxon>Cyanobacteriota</taxon>
        <taxon>Cyanophyceae</taxon>
        <taxon>Oscillatoriophycideae</taxon>
        <taxon>Oscillatoriales</taxon>
        <taxon>Oscillatoriaceae</taxon>
        <taxon>Planktothricoides</taxon>
    </lineage>
</organism>
<dbReference type="InterPro" id="IPR011050">
    <property type="entry name" value="Pectin_lyase_fold/virulence"/>
</dbReference>
<feature type="domain" description="Filamentous haemagglutinin FhaB/tRNA nuclease CdiA-like TPS" evidence="1">
    <location>
        <begin position="53"/>
        <end position="167"/>
    </location>
</feature>
<evidence type="ECO:0000259" key="1">
    <source>
        <dbReference type="SMART" id="SM00912"/>
    </source>
</evidence>
<dbReference type="Gene3D" id="2.160.20.10">
    <property type="entry name" value="Single-stranded right-handed beta-helix, Pectin lyase-like"/>
    <property type="match status" value="1"/>
</dbReference>
<dbReference type="InterPro" id="IPR012334">
    <property type="entry name" value="Pectin_lyas_fold"/>
</dbReference>
<proteinExistence type="predicted"/>
<dbReference type="InterPro" id="IPR008638">
    <property type="entry name" value="FhaB/CdiA-like_TPS"/>
</dbReference>
<dbReference type="NCBIfam" id="TIGR01901">
    <property type="entry name" value="adhes_NPXG"/>
    <property type="match status" value="1"/>
</dbReference>
<evidence type="ECO:0000313" key="2">
    <source>
        <dbReference type="EMBL" id="HGG00936.1"/>
    </source>
</evidence>
<dbReference type="AlphaFoldDB" id="A0A7C3VRL9"/>
<comment type="caution">
    <text evidence="2">The sequence shown here is derived from an EMBL/GenBank/DDBJ whole genome shotgun (WGS) entry which is preliminary data.</text>
</comment>
<dbReference type="EMBL" id="DSPX01000096">
    <property type="protein sequence ID" value="HGG00936.1"/>
    <property type="molecule type" value="Genomic_DNA"/>
</dbReference>
<gene>
    <name evidence="2" type="ORF">ENR15_09860</name>
</gene>
<dbReference type="Pfam" id="PF05860">
    <property type="entry name" value="TPS"/>
    <property type="match status" value="1"/>
</dbReference>
<sequence length="940" mass="95358">MRRDRGGAEITFHKSIQEAKRMKSSILQTLGWFSLLTLISSIAQPTTAQPITPAPDGTGTRITPDGQRYDINGGTLSRDGSNLFHSFQQFGLNQGETANFITNPQIHNILGRVVGGDPSIINGLIQITGGTSNLFLMNPAGILFGPNASLNIPADFTATTASGIGFGNSWFNSFGTSDYANLVGTPSAFSFNMSQLGTIINEGNLTLTNGSNLNLFANTVINTGTLATPFGNINIIAVPSDSPLSKGGQGASILRISQPGHILSLEIENRFVVGLQPKQSLPELLTGGDPIHHATTVQKLDDGTIILSGSQTPIPNEPGVAVVSGNVDVGGLKPNYELNILGDKIALIGANIDASGANSAGNIHIGGNYQGAGPLPNANHTYIDPNTNITANAINSGNGGQIIIWSDNTTQFHGNISATGIEKGGFVEVSGKQNLIFRGNVDLSAPNGNNGSLLLDPENIIIVDGSGGADDSQISDNQILFGDAGTTFTISETTLESLDGNAAVELQATNDITIEDLTDNSLTFQSGSGAITFTADADNDGSGAFTMIDPGDFISAPGRPFTINAATITLANIETNSMFGSGGDITLNATGDIIAGNIFSVADSQAGAINITSSGGQINLSPFGSISSMSLFGSPGNITLKAAGNITTSGITASNVINPGTGTVNPGNITIESTGGAIDTTAGYLQSSADGNSSGSIQLKAAGDIRTGGIDTSGLWAGTAGSISLESTGGIIDTSFGLGTLNSFSTFGVAGDVTLKAAGDITTGDIMSHSGQQGGNITITSINGLINAENGDLFSNGNGGNAGHVTLEAAGNIATKSIMSFGAITGGNVTVNSGGSFSSSEQITTYASDLISSGVAGNVDIHAASDITLGTNGSLSAIQSTGEQQGGSITITSDTGKITANADIFLSSQSGTAGNVTLDAPGNIERQFIKQILSDFILAS</sequence>
<reference evidence="2" key="1">
    <citation type="journal article" date="2020" name="mSystems">
        <title>Genome- and Community-Level Interaction Insights into Carbon Utilization and Element Cycling Functions of Hydrothermarchaeota in Hydrothermal Sediment.</title>
        <authorList>
            <person name="Zhou Z."/>
            <person name="Liu Y."/>
            <person name="Xu W."/>
            <person name="Pan J."/>
            <person name="Luo Z.H."/>
            <person name="Li M."/>
        </authorList>
    </citation>
    <scope>NUCLEOTIDE SEQUENCE [LARGE SCALE GENOMIC DNA]</scope>
    <source>
        <strain evidence="2">SpSt-374</strain>
    </source>
</reference>
<dbReference type="SMART" id="SM00912">
    <property type="entry name" value="Haemagg_act"/>
    <property type="match status" value="1"/>
</dbReference>